<protein>
    <submittedName>
        <fullName evidence="2">Uncharacterized protein</fullName>
    </submittedName>
</protein>
<evidence type="ECO:0000256" key="1">
    <source>
        <dbReference type="SAM" id="MobiDB-lite"/>
    </source>
</evidence>
<name>A0A6A5YFQ8_9PLEO</name>
<feature type="region of interest" description="Disordered" evidence="1">
    <location>
        <begin position="1"/>
        <end position="25"/>
    </location>
</feature>
<feature type="compositionally biased region" description="Low complexity" evidence="1">
    <location>
        <begin position="10"/>
        <end position="25"/>
    </location>
</feature>
<dbReference type="PANTHER" id="PTHR38645">
    <property type="entry name" value="CHROMOSOME 9, WHOLE GENOME SHOTGUN SEQUENCE"/>
    <property type="match status" value="1"/>
</dbReference>
<keyword evidence="3" id="KW-1185">Reference proteome</keyword>
<dbReference type="OrthoDB" id="21418at2759"/>
<feature type="region of interest" description="Disordered" evidence="1">
    <location>
        <begin position="237"/>
        <end position="258"/>
    </location>
</feature>
<dbReference type="Proteomes" id="UP000799770">
    <property type="component" value="Unassembled WGS sequence"/>
</dbReference>
<sequence length="258" mass="28241">MDSMRSLNTSLPRARSSRAAAQQDLQQSFRTAALTVTNLYKSALADSEKAREEGYQEALEDLIRFLDKENLGVGDGEGWRIRQWAMERVDGALPGNVNSDSDEDAIEEKRARSSSPVMDRNSSPEDTRSSEPPHADSATRGDSAPPPIHVGGPTADTEMLPPQSFFQFSSPHAYPINYTDAVAPDFQAAARRAFAPRRTSTRPNQRNLQRSAASNLLSLGNGAGQKRKIMDEFFNIDGFNDRRDRGGGGGGPKRGRMA</sequence>
<evidence type="ECO:0000313" key="2">
    <source>
        <dbReference type="EMBL" id="KAF2106119.1"/>
    </source>
</evidence>
<reference evidence="2" key="1">
    <citation type="journal article" date="2020" name="Stud. Mycol.">
        <title>101 Dothideomycetes genomes: a test case for predicting lifestyles and emergence of pathogens.</title>
        <authorList>
            <person name="Haridas S."/>
            <person name="Albert R."/>
            <person name="Binder M."/>
            <person name="Bloem J."/>
            <person name="Labutti K."/>
            <person name="Salamov A."/>
            <person name="Andreopoulos B."/>
            <person name="Baker S."/>
            <person name="Barry K."/>
            <person name="Bills G."/>
            <person name="Bluhm B."/>
            <person name="Cannon C."/>
            <person name="Castanera R."/>
            <person name="Culley D."/>
            <person name="Daum C."/>
            <person name="Ezra D."/>
            <person name="Gonzalez J."/>
            <person name="Henrissat B."/>
            <person name="Kuo A."/>
            <person name="Liang C."/>
            <person name="Lipzen A."/>
            <person name="Lutzoni F."/>
            <person name="Magnuson J."/>
            <person name="Mondo S."/>
            <person name="Nolan M."/>
            <person name="Ohm R."/>
            <person name="Pangilinan J."/>
            <person name="Park H.-J."/>
            <person name="Ramirez L."/>
            <person name="Alfaro M."/>
            <person name="Sun H."/>
            <person name="Tritt A."/>
            <person name="Yoshinaga Y."/>
            <person name="Zwiers L.-H."/>
            <person name="Turgeon B."/>
            <person name="Goodwin S."/>
            <person name="Spatafora J."/>
            <person name="Crous P."/>
            <person name="Grigoriev I."/>
        </authorList>
    </citation>
    <scope>NUCLEOTIDE SEQUENCE</scope>
    <source>
        <strain evidence="2">CBS 627.86</strain>
    </source>
</reference>
<feature type="compositionally biased region" description="Basic and acidic residues" evidence="1">
    <location>
        <begin position="122"/>
        <end position="139"/>
    </location>
</feature>
<dbReference type="AlphaFoldDB" id="A0A6A5YFQ8"/>
<feature type="region of interest" description="Disordered" evidence="1">
    <location>
        <begin position="92"/>
        <end position="166"/>
    </location>
</feature>
<accession>A0A6A5YFQ8</accession>
<dbReference type="EMBL" id="ML977366">
    <property type="protein sequence ID" value="KAF2106119.1"/>
    <property type="molecule type" value="Genomic_DNA"/>
</dbReference>
<evidence type="ECO:0000313" key="3">
    <source>
        <dbReference type="Proteomes" id="UP000799770"/>
    </source>
</evidence>
<organism evidence="2 3">
    <name type="scientific">Lophiotrema nucula</name>
    <dbReference type="NCBI Taxonomy" id="690887"/>
    <lineage>
        <taxon>Eukaryota</taxon>
        <taxon>Fungi</taxon>
        <taxon>Dikarya</taxon>
        <taxon>Ascomycota</taxon>
        <taxon>Pezizomycotina</taxon>
        <taxon>Dothideomycetes</taxon>
        <taxon>Pleosporomycetidae</taxon>
        <taxon>Pleosporales</taxon>
        <taxon>Lophiotremataceae</taxon>
        <taxon>Lophiotrema</taxon>
    </lineage>
</organism>
<proteinExistence type="predicted"/>
<gene>
    <name evidence="2" type="ORF">BDV96DRAFT_607645</name>
</gene>
<dbReference type="PANTHER" id="PTHR38645:SF1">
    <property type="entry name" value="YALI0F12243P"/>
    <property type="match status" value="1"/>
</dbReference>